<feature type="compositionally biased region" description="Basic and acidic residues" evidence="1">
    <location>
        <begin position="1"/>
        <end position="14"/>
    </location>
</feature>
<organism evidence="2 3">
    <name type="scientific">Riccia sorocarpa</name>
    <dbReference type="NCBI Taxonomy" id="122646"/>
    <lineage>
        <taxon>Eukaryota</taxon>
        <taxon>Viridiplantae</taxon>
        <taxon>Streptophyta</taxon>
        <taxon>Embryophyta</taxon>
        <taxon>Marchantiophyta</taxon>
        <taxon>Marchantiopsida</taxon>
        <taxon>Marchantiidae</taxon>
        <taxon>Marchantiales</taxon>
        <taxon>Ricciaceae</taxon>
        <taxon>Riccia</taxon>
    </lineage>
</organism>
<keyword evidence="3" id="KW-1185">Reference proteome</keyword>
<name>A0ABD3IDA1_9MARC</name>
<feature type="region of interest" description="Disordered" evidence="1">
    <location>
        <begin position="87"/>
        <end position="125"/>
    </location>
</feature>
<feature type="region of interest" description="Disordered" evidence="1">
    <location>
        <begin position="1"/>
        <end position="53"/>
    </location>
</feature>
<gene>
    <name evidence="2" type="ORF">R1sor_019488</name>
</gene>
<feature type="compositionally biased region" description="Basic and acidic residues" evidence="1">
    <location>
        <begin position="154"/>
        <end position="167"/>
    </location>
</feature>
<feature type="compositionally biased region" description="Basic and acidic residues" evidence="1">
    <location>
        <begin position="110"/>
        <end position="121"/>
    </location>
</feature>
<dbReference type="Proteomes" id="UP001633002">
    <property type="component" value="Unassembled WGS sequence"/>
</dbReference>
<dbReference type="AlphaFoldDB" id="A0ABD3IDA1"/>
<reference evidence="2 3" key="1">
    <citation type="submission" date="2024-09" db="EMBL/GenBank/DDBJ databases">
        <title>Chromosome-scale assembly of Riccia sorocarpa.</title>
        <authorList>
            <person name="Paukszto L."/>
        </authorList>
    </citation>
    <scope>NUCLEOTIDE SEQUENCE [LARGE SCALE GENOMIC DNA]</scope>
    <source>
        <strain evidence="2">LP-2024</strain>
        <tissue evidence="2">Aerial parts of the thallus</tissue>
    </source>
</reference>
<sequence length="256" mass="28407">MILPREMPRPESADPTKNFQRHSETTADGEADNGEFQQVPARSKTGKQRGGAPKVITAVASMQGVKSPRKIAANPFHMLADAFKDVMDEEDESRTTEPCDEVEAAEPEDEGHHKKESEEVTRSNQIVLEAEKLKSQLAEMLSSAKPLSGEEIEREQLEATCKQEGKWSSEPSESETTSIISPRAGERWSDVVDEEEAAGAQLKSDALQESVGPKPELLKTLINETENGSEREEVYQFWRRAGRGEGTSRRRDGGRK</sequence>
<evidence type="ECO:0000313" key="2">
    <source>
        <dbReference type="EMBL" id="KAL3701466.1"/>
    </source>
</evidence>
<evidence type="ECO:0000256" key="1">
    <source>
        <dbReference type="SAM" id="MobiDB-lite"/>
    </source>
</evidence>
<comment type="caution">
    <text evidence="2">The sequence shown here is derived from an EMBL/GenBank/DDBJ whole genome shotgun (WGS) entry which is preliminary data.</text>
</comment>
<feature type="compositionally biased region" description="Low complexity" evidence="1">
    <location>
        <begin position="168"/>
        <end position="182"/>
    </location>
</feature>
<protein>
    <submittedName>
        <fullName evidence="2">Uncharacterized protein</fullName>
    </submittedName>
</protein>
<evidence type="ECO:0000313" key="3">
    <source>
        <dbReference type="Proteomes" id="UP001633002"/>
    </source>
</evidence>
<proteinExistence type="predicted"/>
<dbReference type="EMBL" id="JBJQOH010000001">
    <property type="protein sequence ID" value="KAL3701466.1"/>
    <property type="molecule type" value="Genomic_DNA"/>
</dbReference>
<accession>A0ABD3IDA1</accession>
<feature type="compositionally biased region" description="Acidic residues" evidence="1">
    <location>
        <begin position="87"/>
        <end position="109"/>
    </location>
</feature>
<feature type="region of interest" description="Disordered" evidence="1">
    <location>
        <begin position="141"/>
        <end position="214"/>
    </location>
</feature>